<protein>
    <submittedName>
        <fullName evidence="2">Uncharacterized protein</fullName>
    </submittedName>
</protein>
<organism evidence="2 3">
    <name type="scientific">Trametes pubescens</name>
    <name type="common">White-rot fungus</name>
    <dbReference type="NCBI Taxonomy" id="154538"/>
    <lineage>
        <taxon>Eukaryota</taxon>
        <taxon>Fungi</taxon>
        <taxon>Dikarya</taxon>
        <taxon>Basidiomycota</taxon>
        <taxon>Agaricomycotina</taxon>
        <taxon>Agaricomycetes</taxon>
        <taxon>Polyporales</taxon>
        <taxon>Polyporaceae</taxon>
        <taxon>Trametes</taxon>
    </lineage>
</organism>
<reference evidence="2 3" key="1">
    <citation type="submission" date="2016-10" db="EMBL/GenBank/DDBJ databases">
        <title>Genome sequence of the basidiomycete white-rot fungus Trametes pubescens.</title>
        <authorList>
            <person name="Makela M.R."/>
            <person name="Granchi Z."/>
            <person name="Peng M."/>
            <person name="De Vries R.P."/>
            <person name="Grigoriev I."/>
            <person name="Riley R."/>
            <person name="Hilden K."/>
        </authorList>
    </citation>
    <scope>NUCLEOTIDE SEQUENCE [LARGE SCALE GENOMIC DNA]</scope>
    <source>
        <strain evidence="2 3">FBCC735</strain>
    </source>
</reference>
<accession>A0A1M2W4C3</accession>
<dbReference type="OMA" id="MRTEWAR"/>
<keyword evidence="3" id="KW-1185">Reference proteome</keyword>
<gene>
    <name evidence="2" type="ORF">TRAPUB_8796</name>
</gene>
<dbReference type="STRING" id="154538.A0A1M2W4C3"/>
<comment type="caution">
    <text evidence="2">The sequence shown here is derived from an EMBL/GenBank/DDBJ whole genome shotgun (WGS) entry which is preliminary data.</text>
</comment>
<dbReference type="EMBL" id="MNAD01000266">
    <property type="protein sequence ID" value="OJT14653.1"/>
    <property type="molecule type" value="Genomic_DNA"/>
</dbReference>
<sequence length="350" mass="39668">MQDVHMPTVVSLRASTPHPSTTTSPAPPAIPTISKAEDIRLWLPSSLSPSLLGDSLTSLRRKEARLRRAQLSDGLDDIRRIRRVLAAIADYNKTNVAGTGQRVTTRMQELYARFRAKERRAVNRYRAAHVAIQVLEPDGDWAVTFRPLLDEDLRGPRKEDDDMGEPASEGRYQISWIWLTPGANTGTTDATRPATADEFSTSMRTEWARSRARAHRWEEEEKLLLEEMRRVVAFFTWRAAWWCDQAGRREGVSTRLGRGLAIYARRQAAVFEDLATRCGARWYAYLKTLGPLPDWIKTYSDIALPYQPRRSLTKMLRKWHEVVREPLADDLSDEGSGASESDSGDSGIDT</sequence>
<name>A0A1M2W4C3_TRAPU</name>
<dbReference type="AlphaFoldDB" id="A0A1M2W4C3"/>
<feature type="compositionally biased region" description="Low complexity" evidence="1">
    <location>
        <begin position="334"/>
        <end position="350"/>
    </location>
</feature>
<dbReference type="OrthoDB" id="2756259at2759"/>
<evidence type="ECO:0000313" key="3">
    <source>
        <dbReference type="Proteomes" id="UP000184267"/>
    </source>
</evidence>
<feature type="region of interest" description="Disordered" evidence="1">
    <location>
        <begin position="328"/>
        <end position="350"/>
    </location>
</feature>
<evidence type="ECO:0000313" key="2">
    <source>
        <dbReference type="EMBL" id="OJT14653.1"/>
    </source>
</evidence>
<evidence type="ECO:0000256" key="1">
    <source>
        <dbReference type="SAM" id="MobiDB-lite"/>
    </source>
</evidence>
<dbReference type="Proteomes" id="UP000184267">
    <property type="component" value="Unassembled WGS sequence"/>
</dbReference>
<proteinExistence type="predicted"/>